<organism evidence="2 3">
    <name type="scientific">Rhizomicrobium electricum</name>
    <dbReference type="NCBI Taxonomy" id="480070"/>
    <lineage>
        <taxon>Bacteria</taxon>
        <taxon>Pseudomonadati</taxon>
        <taxon>Pseudomonadota</taxon>
        <taxon>Alphaproteobacteria</taxon>
        <taxon>Micropepsales</taxon>
        <taxon>Micropepsaceae</taxon>
        <taxon>Rhizomicrobium</taxon>
    </lineage>
</organism>
<protein>
    <recommendedName>
        <fullName evidence="4">Cellulose biosynthesis protein BcsS</fullName>
    </recommendedName>
</protein>
<feature type="signal peptide" evidence="1">
    <location>
        <begin position="1"/>
        <end position="22"/>
    </location>
</feature>
<dbReference type="EMBL" id="BAAADD010000008">
    <property type="protein sequence ID" value="GAA0579123.1"/>
    <property type="molecule type" value="Genomic_DNA"/>
</dbReference>
<dbReference type="RefSeq" id="WP_166936871.1">
    <property type="nucleotide sequence ID" value="NZ_BAAADD010000008.1"/>
</dbReference>
<feature type="chain" id="PRO_5045982506" description="Cellulose biosynthesis protein BcsS" evidence="1">
    <location>
        <begin position="23"/>
        <end position="252"/>
    </location>
</feature>
<reference evidence="2 3" key="1">
    <citation type="journal article" date="2019" name="Int. J. Syst. Evol. Microbiol.">
        <title>The Global Catalogue of Microorganisms (GCM) 10K type strain sequencing project: providing services to taxonomists for standard genome sequencing and annotation.</title>
        <authorList>
            <consortium name="The Broad Institute Genomics Platform"/>
            <consortium name="The Broad Institute Genome Sequencing Center for Infectious Disease"/>
            <person name="Wu L."/>
            <person name="Ma J."/>
        </authorList>
    </citation>
    <scope>NUCLEOTIDE SEQUENCE [LARGE SCALE GENOMIC DNA]</scope>
    <source>
        <strain evidence="2 3">JCM 15089</strain>
    </source>
</reference>
<keyword evidence="1" id="KW-0732">Signal</keyword>
<evidence type="ECO:0000313" key="2">
    <source>
        <dbReference type="EMBL" id="GAA0579123.1"/>
    </source>
</evidence>
<comment type="caution">
    <text evidence="2">The sequence shown here is derived from an EMBL/GenBank/DDBJ whole genome shotgun (WGS) entry which is preliminary data.</text>
</comment>
<sequence length="252" mass="26810">MKHTRVVAALLVASACMASANATEASEQISAGYDHLSAGNLNGFSGRGDLLVSLSNPGLNIQLSGGDEHFDISGTSVDIADISGSVFWRDRMGTFGATVAYHRLSAAVNFQGMHTNGAATAESYGAFGEYYFNKSLTLRVKGGAFSGDFEGYYGGGGLAVYPSHNMAISANYDYVSLKHGGHSSRPGASFEILPYEPWPATVTVNYAREMEAGGYNVIGVVLKWHFGAYENDLRAWDRAGPTQWTGALKVPL</sequence>
<name>A0ABN1F185_9PROT</name>
<dbReference type="Proteomes" id="UP001499951">
    <property type="component" value="Unassembled WGS sequence"/>
</dbReference>
<accession>A0ABN1F185</accession>
<gene>
    <name evidence="2" type="ORF">GCM10008942_30020</name>
</gene>
<evidence type="ECO:0000256" key="1">
    <source>
        <dbReference type="SAM" id="SignalP"/>
    </source>
</evidence>
<evidence type="ECO:0000313" key="3">
    <source>
        <dbReference type="Proteomes" id="UP001499951"/>
    </source>
</evidence>
<proteinExistence type="predicted"/>
<keyword evidence="3" id="KW-1185">Reference proteome</keyword>
<evidence type="ECO:0008006" key="4">
    <source>
        <dbReference type="Google" id="ProtNLM"/>
    </source>
</evidence>
<dbReference type="PROSITE" id="PS51257">
    <property type="entry name" value="PROKAR_LIPOPROTEIN"/>
    <property type="match status" value="1"/>
</dbReference>